<feature type="coiled-coil region" evidence="8">
    <location>
        <begin position="334"/>
        <end position="375"/>
    </location>
</feature>
<dbReference type="RefSeq" id="WP_067332322.1">
    <property type="nucleotide sequence ID" value="NZ_LNKT01000067.1"/>
</dbReference>
<feature type="signal peptide" evidence="9">
    <location>
        <begin position="1"/>
        <end position="23"/>
    </location>
</feature>
<evidence type="ECO:0000256" key="4">
    <source>
        <dbReference type="ARBA" id="ARBA00022452"/>
    </source>
</evidence>
<evidence type="ECO:0000313" key="10">
    <source>
        <dbReference type="EMBL" id="KYJ85827.1"/>
    </source>
</evidence>
<evidence type="ECO:0000256" key="3">
    <source>
        <dbReference type="ARBA" id="ARBA00022448"/>
    </source>
</evidence>
<reference evidence="10 11" key="1">
    <citation type="submission" date="2015-11" db="EMBL/GenBank/DDBJ databases">
        <title>Draft genome of Sulfurovum riftiae 1812E, a member of the Epsilonproteobacteria isolated from the tube of the deep-sea hydrothermal vent tubewom Riftia pachyptila.</title>
        <authorList>
            <person name="Vetriani C."/>
            <person name="Giovannelli D."/>
        </authorList>
    </citation>
    <scope>NUCLEOTIDE SEQUENCE [LARGE SCALE GENOMIC DNA]</scope>
    <source>
        <strain evidence="10 11">1812E</strain>
    </source>
</reference>
<comment type="caution">
    <text evidence="10">The sequence shown here is derived from an EMBL/GenBank/DDBJ whole genome shotgun (WGS) entry which is preliminary data.</text>
</comment>
<dbReference type="STRING" id="1630136.AS592_03400"/>
<evidence type="ECO:0000256" key="8">
    <source>
        <dbReference type="SAM" id="Coils"/>
    </source>
</evidence>
<accession>A0A151CEA5</accession>
<dbReference type="SUPFAM" id="SSF56954">
    <property type="entry name" value="Outer membrane efflux proteins (OEP)"/>
    <property type="match status" value="1"/>
</dbReference>
<proteinExistence type="inferred from homology"/>
<keyword evidence="5" id="KW-0812">Transmembrane</keyword>
<dbReference type="PANTHER" id="PTHR30026">
    <property type="entry name" value="OUTER MEMBRANE PROTEIN TOLC"/>
    <property type="match status" value="1"/>
</dbReference>
<organism evidence="10 11">
    <name type="scientific">Sulfurovum riftiae</name>
    <dbReference type="NCBI Taxonomy" id="1630136"/>
    <lineage>
        <taxon>Bacteria</taxon>
        <taxon>Pseudomonadati</taxon>
        <taxon>Campylobacterota</taxon>
        <taxon>Epsilonproteobacteria</taxon>
        <taxon>Campylobacterales</taxon>
        <taxon>Sulfurovaceae</taxon>
        <taxon>Sulfurovum</taxon>
    </lineage>
</organism>
<keyword evidence="7" id="KW-0998">Cell outer membrane</keyword>
<dbReference type="GO" id="GO:0015288">
    <property type="term" value="F:porin activity"/>
    <property type="evidence" value="ECO:0007669"/>
    <property type="project" value="TreeGrafter"/>
</dbReference>
<evidence type="ECO:0000256" key="5">
    <source>
        <dbReference type="ARBA" id="ARBA00022692"/>
    </source>
</evidence>
<dbReference type="Proteomes" id="UP000075359">
    <property type="component" value="Unassembled WGS sequence"/>
</dbReference>
<sequence length="421" mass="47315">MIQKQLRRNLWFLALMGIQTLQAQTLTLQTAIGKTLAHHPDVKTFMLRIQQAEQGYNAAYADYLPQIDLSATYAPTQTFALPVNGVFHTVNESSWNAGVAVHQKVWDFSKTASLVGASKIDEDISRLSLEEVKALLAYKVKSLYELLVVQKEAIAVREKDLETKKAFYAQSKALVKQGLKTHADASRFLSSVYVAENNLAIAKATFEKAKVSLSLYMGVPLQNSLKLQSDTLKKHMGSTKNLEREVLENNYRMRMDRRAVSKNKLLHHASEAAHFGSVDLVAFHNRFDTLNAYDSDYVGVSYNIPLYHGGRLTAQEQQAKIGYQIAQEQSASTALALKEELSALIIDIRRYEKTIKAKKAQLVSAQKTRRVLEARYKEGLATYIELLDSSTLVLNAKLGLLEAYYSRSLAFDRIDYLKGKI</sequence>
<dbReference type="GO" id="GO:0009279">
    <property type="term" value="C:cell outer membrane"/>
    <property type="evidence" value="ECO:0007669"/>
    <property type="project" value="UniProtKB-SubCell"/>
</dbReference>
<dbReference type="InterPro" id="IPR003423">
    <property type="entry name" value="OMP_efflux"/>
</dbReference>
<feature type="chain" id="PRO_5007578402" evidence="9">
    <location>
        <begin position="24"/>
        <end position="421"/>
    </location>
</feature>
<evidence type="ECO:0000256" key="2">
    <source>
        <dbReference type="ARBA" id="ARBA00007613"/>
    </source>
</evidence>
<keyword evidence="9" id="KW-0732">Signal</keyword>
<dbReference type="OrthoDB" id="9789368at2"/>
<keyword evidence="3" id="KW-0813">Transport</keyword>
<evidence type="ECO:0000256" key="6">
    <source>
        <dbReference type="ARBA" id="ARBA00023136"/>
    </source>
</evidence>
<evidence type="ECO:0000313" key="11">
    <source>
        <dbReference type="Proteomes" id="UP000075359"/>
    </source>
</evidence>
<dbReference type="AlphaFoldDB" id="A0A151CEA5"/>
<comment type="similarity">
    <text evidence="2">Belongs to the outer membrane factor (OMF) (TC 1.B.17) family.</text>
</comment>
<keyword evidence="11" id="KW-1185">Reference proteome</keyword>
<keyword evidence="8" id="KW-0175">Coiled coil</keyword>
<keyword evidence="6" id="KW-0472">Membrane</keyword>
<dbReference type="EMBL" id="LNKT01000067">
    <property type="protein sequence ID" value="KYJ85827.1"/>
    <property type="molecule type" value="Genomic_DNA"/>
</dbReference>
<comment type="subcellular location">
    <subcellularLocation>
        <location evidence="1">Cell outer membrane</location>
    </subcellularLocation>
</comment>
<dbReference type="GO" id="GO:0015562">
    <property type="term" value="F:efflux transmembrane transporter activity"/>
    <property type="evidence" value="ECO:0007669"/>
    <property type="project" value="InterPro"/>
</dbReference>
<dbReference type="InterPro" id="IPR051906">
    <property type="entry name" value="TolC-like"/>
</dbReference>
<evidence type="ECO:0000256" key="1">
    <source>
        <dbReference type="ARBA" id="ARBA00004442"/>
    </source>
</evidence>
<evidence type="ECO:0000256" key="7">
    <source>
        <dbReference type="ARBA" id="ARBA00023237"/>
    </source>
</evidence>
<dbReference type="Gene3D" id="1.20.1600.10">
    <property type="entry name" value="Outer membrane efflux proteins (OEP)"/>
    <property type="match status" value="1"/>
</dbReference>
<dbReference type="Pfam" id="PF02321">
    <property type="entry name" value="OEP"/>
    <property type="match status" value="2"/>
</dbReference>
<protein>
    <submittedName>
        <fullName evidence="10">Transporter</fullName>
    </submittedName>
</protein>
<name>A0A151CEA5_9BACT</name>
<dbReference type="PANTHER" id="PTHR30026:SF20">
    <property type="entry name" value="OUTER MEMBRANE PROTEIN TOLC"/>
    <property type="match status" value="1"/>
</dbReference>
<keyword evidence="4" id="KW-1134">Transmembrane beta strand</keyword>
<gene>
    <name evidence="10" type="ORF">AS592_03400</name>
</gene>
<evidence type="ECO:0000256" key="9">
    <source>
        <dbReference type="SAM" id="SignalP"/>
    </source>
</evidence>
<dbReference type="GO" id="GO:1990281">
    <property type="term" value="C:efflux pump complex"/>
    <property type="evidence" value="ECO:0007669"/>
    <property type="project" value="TreeGrafter"/>
</dbReference>